<evidence type="ECO:0000256" key="2">
    <source>
        <dbReference type="SAM" id="Phobius"/>
    </source>
</evidence>
<accession>A0A074J478</accession>
<dbReference type="AlphaFoldDB" id="A0A074J478"/>
<gene>
    <name evidence="3" type="ORF">TP2_13015</name>
</gene>
<dbReference type="Proteomes" id="UP000027432">
    <property type="component" value="Unassembled WGS sequence"/>
</dbReference>
<proteinExistence type="predicted"/>
<feature type="compositionally biased region" description="Low complexity" evidence="1">
    <location>
        <begin position="46"/>
        <end position="63"/>
    </location>
</feature>
<dbReference type="RefSeq" id="WP_038079451.1">
    <property type="nucleotide sequence ID" value="NZ_AUND01000039.1"/>
</dbReference>
<evidence type="ECO:0000256" key="1">
    <source>
        <dbReference type="SAM" id="MobiDB-lite"/>
    </source>
</evidence>
<dbReference type="EMBL" id="AUND01000039">
    <property type="protein sequence ID" value="KEO51309.1"/>
    <property type="molecule type" value="Genomic_DNA"/>
</dbReference>
<dbReference type="STRING" id="1353537.TP2_13015"/>
<evidence type="ECO:0000313" key="3">
    <source>
        <dbReference type="EMBL" id="KEO51309.1"/>
    </source>
</evidence>
<feature type="region of interest" description="Disordered" evidence="1">
    <location>
        <begin position="43"/>
        <end position="96"/>
    </location>
</feature>
<protein>
    <submittedName>
        <fullName evidence="3">Uncharacterized protein</fullName>
    </submittedName>
</protein>
<keyword evidence="4" id="KW-1185">Reference proteome</keyword>
<dbReference type="OrthoDB" id="7779177at2"/>
<reference evidence="3 4" key="1">
    <citation type="submission" date="2013-07" db="EMBL/GenBank/DDBJ databases">
        <title>Thioclava pacifica DSM 10166 Genome Sequencing.</title>
        <authorList>
            <person name="Lai Q."/>
            <person name="Shao Z."/>
        </authorList>
    </citation>
    <scope>NUCLEOTIDE SEQUENCE [LARGE SCALE GENOMIC DNA]</scope>
    <source>
        <strain evidence="3 4">DSM 10166</strain>
    </source>
</reference>
<keyword evidence="2" id="KW-1133">Transmembrane helix</keyword>
<sequence>MSAPDTNLDRQKRRHAPALIGMAVMALLGVALVFAWIAAASRDAQTASETPPAETPAAAIPTTDGVVKSEPPAAPLDGTGPSTTQAPATTGVGGSQ</sequence>
<organism evidence="3 4">
    <name type="scientific">Thioclava pacifica DSM 10166</name>
    <dbReference type="NCBI Taxonomy" id="1353537"/>
    <lineage>
        <taxon>Bacteria</taxon>
        <taxon>Pseudomonadati</taxon>
        <taxon>Pseudomonadota</taxon>
        <taxon>Alphaproteobacteria</taxon>
        <taxon>Rhodobacterales</taxon>
        <taxon>Paracoccaceae</taxon>
        <taxon>Thioclava</taxon>
    </lineage>
</organism>
<feature type="transmembrane region" description="Helical" evidence="2">
    <location>
        <begin position="18"/>
        <end position="39"/>
    </location>
</feature>
<keyword evidence="2" id="KW-0812">Transmembrane</keyword>
<comment type="caution">
    <text evidence="3">The sequence shown here is derived from an EMBL/GenBank/DDBJ whole genome shotgun (WGS) entry which is preliminary data.</text>
</comment>
<evidence type="ECO:0000313" key="4">
    <source>
        <dbReference type="Proteomes" id="UP000027432"/>
    </source>
</evidence>
<name>A0A074J478_9RHOB</name>
<keyword evidence="2" id="KW-0472">Membrane</keyword>